<dbReference type="AlphaFoldDB" id="A0A1J5PZK5"/>
<accession>A0A1J5PZK5</accession>
<protein>
    <submittedName>
        <fullName evidence="1">Uncharacterized protein</fullName>
    </submittedName>
</protein>
<reference evidence="1" key="1">
    <citation type="submission" date="2016-10" db="EMBL/GenBank/DDBJ databases">
        <title>Sequence of Gallionella enrichment culture.</title>
        <authorList>
            <person name="Poehlein A."/>
            <person name="Muehling M."/>
            <person name="Daniel R."/>
        </authorList>
    </citation>
    <scope>NUCLEOTIDE SEQUENCE</scope>
</reference>
<proteinExistence type="predicted"/>
<organism evidence="1">
    <name type="scientific">mine drainage metagenome</name>
    <dbReference type="NCBI Taxonomy" id="410659"/>
    <lineage>
        <taxon>unclassified sequences</taxon>
        <taxon>metagenomes</taxon>
        <taxon>ecological metagenomes</taxon>
    </lineage>
</organism>
<evidence type="ECO:0000313" key="1">
    <source>
        <dbReference type="EMBL" id="OIQ76498.1"/>
    </source>
</evidence>
<gene>
    <name evidence="1" type="ORF">GALL_418240</name>
</gene>
<sequence length="29" mass="3184">MWAEFLRSPAALKIFEGYGFKPAEGKPAA</sequence>
<comment type="caution">
    <text evidence="1">The sequence shown here is derived from an EMBL/GenBank/DDBJ whole genome shotgun (WGS) entry which is preliminary data.</text>
</comment>
<name>A0A1J5PZK5_9ZZZZ</name>
<dbReference type="EMBL" id="MLJW01001852">
    <property type="protein sequence ID" value="OIQ76498.1"/>
    <property type="molecule type" value="Genomic_DNA"/>
</dbReference>